<evidence type="ECO:0000256" key="8">
    <source>
        <dbReference type="ARBA" id="ARBA00022842"/>
    </source>
</evidence>
<name>A0AA46I4X7_9FUSO</name>
<dbReference type="NCBIfam" id="TIGR01251">
    <property type="entry name" value="ribP_PPkin"/>
    <property type="match status" value="1"/>
</dbReference>
<dbReference type="GO" id="GO:0005524">
    <property type="term" value="F:ATP binding"/>
    <property type="evidence" value="ECO:0007669"/>
    <property type="project" value="UniProtKB-KW"/>
</dbReference>
<dbReference type="GO" id="GO:0009156">
    <property type="term" value="P:ribonucleoside monophosphate biosynthetic process"/>
    <property type="evidence" value="ECO:0007669"/>
    <property type="project" value="InterPro"/>
</dbReference>
<dbReference type="PANTHER" id="PTHR10210:SF32">
    <property type="entry name" value="RIBOSE-PHOSPHATE PYROPHOSPHOKINASE 2"/>
    <property type="match status" value="1"/>
</dbReference>
<keyword evidence="2" id="KW-0808">Transferase</keyword>
<evidence type="ECO:0000256" key="1">
    <source>
        <dbReference type="ARBA" id="ARBA00013247"/>
    </source>
</evidence>
<evidence type="ECO:0000256" key="6">
    <source>
        <dbReference type="ARBA" id="ARBA00022777"/>
    </source>
</evidence>
<dbReference type="InterPro" id="IPR000836">
    <property type="entry name" value="PRTase_dom"/>
</dbReference>
<accession>A0AA46I4X7</accession>
<proteinExistence type="predicted"/>
<dbReference type="NCBIfam" id="NF002320">
    <property type="entry name" value="PRK01259.1"/>
    <property type="match status" value="1"/>
</dbReference>
<dbReference type="PROSITE" id="PS00114">
    <property type="entry name" value="PRPP_SYNTHASE"/>
    <property type="match status" value="1"/>
</dbReference>
<evidence type="ECO:0000313" key="12">
    <source>
        <dbReference type="Proteomes" id="UP000294678"/>
    </source>
</evidence>
<evidence type="ECO:0000313" key="11">
    <source>
        <dbReference type="EMBL" id="TDT68025.1"/>
    </source>
</evidence>
<dbReference type="InterPro" id="IPR029099">
    <property type="entry name" value="Pribosyltran_N"/>
</dbReference>
<keyword evidence="5" id="KW-0547">Nucleotide-binding</keyword>
<dbReference type="GO" id="GO:0006164">
    <property type="term" value="P:purine nucleotide biosynthetic process"/>
    <property type="evidence" value="ECO:0007669"/>
    <property type="project" value="TreeGrafter"/>
</dbReference>
<keyword evidence="3" id="KW-0479">Metal-binding</keyword>
<organism evidence="11 12">
    <name type="scientific">Hypnocyclicus thermotrophus</name>
    <dbReference type="NCBI Taxonomy" id="1627895"/>
    <lineage>
        <taxon>Bacteria</taxon>
        <taxon>Fusobacteriati</taxon>
        <taxon>Fusobacteriota</taxon>
        <taxon>Fusobacteriia</taxon>
        <taxon>Fusobacteriales</taxon>
        <taxon>Fusobacteriaceae</taxon>
        <taxon>Hypnocyclicus</taxon>
    </lineage>
</organism>
<evidence type="ECO:0000256" key="7">
    <source>
        <dbReference type="ARBA" id="ARBA00022840"/>
    </source>
</evidence>
<keyword evidence="7" id="KW-0067">ATP-binding</keyword>
<sequence length="327" mass="36996">MINELKDIKIFAGSTGKEFAEKMCKYLNSTLGKSSVKKFSEGNIFVQIQETVRDKDVYLVQSIGMNPNDEFTEILFWMDAFKRASAKQVTAIIPFFSYAKGDKKDEPRVSIRARVCAECIEVSGADRVVTMDLHSPQIQGFFKKPVDHLFAMSLLSEYIKTMNLNNLMIVSPDSGFAKEARMYSEYLDLPIAIADKTRRDHLENAKILDIVGNVEGKNIVITDDFTISGGTLIDLAYELKKRGAKKIYAVLSHVLLTKEGLEKIENSPIEKIISTDSVKNEYIKNNDKIKIISVAPLFAETIKRIHLRKSVSCIFEKLPYKIIKNSF</sequence>
<dbReference type="GO" id="GO:0005737">
    <property type="term" value="C:cytoplasm"/>
    <property type="evidence" value="ECO:0007669"/>
    <property type="project" value="TreeGrafter"/>
</dbReference>
<protein>
    <recommendedName>
        <fullName evidence="1">ribose-phosphate diphosphokinase</fullName>
        <ecNumber evidence="1">2.7.6.1</ecNumber>
    </recommendedName>
</protein>
<dbReference type="SMART" id="SM01400">
    <property type="entry name" value="Pribosyltran_N"/>
    <property type="match status" value="1"/>
</dbReference>
<dbReference type="FunFam" id="3.40.50.2020:FF:000007">
    <property type="entry name" value="Ribose-phosphate pyrophosphokinase"/>
    <property type="match status" value="1"/>
</dbReference>
<dbReference type="Proteomes" id="UP000294678">
    <property type="component" value="Unassembled WGS sequence"/>
</dbReference>
<comment type="catalytic activity">
    <reaction evidence="9">
        <text>D-ribose 5-phosphate + ATP = 5-phospho-alpha-D-ribose 1-diphosphate + AMP + H(+)</text>
        <dbReference type="Rhea" id="RHEA:15609"/>
        <dbReference type="ChEBI" id="CHEBI:15378"/>
        <dbReference type="ChEBI" id="CHEBI:30616"/>
        <dbReference type="ChEBI" id="CHEBI:58017"/>
        <dbReference type="ChEBI" id="CHEBI:78346"/>
        <dbReference type="ChEBI" id="CHEBI:456215"/>
        <dbReference type="EC" id="2.7.6.1"/>
    </reaction>
</comment>
<dbReference type="GO" id="GO:0016301">
    <property type="term" value="F:kinase activity"/>
    <property type="evidence" value="ECO:0007669"/>
    <property type="project" value="UniProtKB-KW"/>
</dbReference>
<dbReference type="GO" id="GO:0004749">
    <property type="term" value="F:ribose phosphate diphosphokinase activity"/>
    <property type="evidence" value="ECO:0007669"/>
    <property type="project" value="UniProtKB-EC"/>
</dbReference>
<evidence type="ECO:0000259" key="10">
    <source>
        <dbReference type="Pfam" id="PF13793"/>
    </source>
</evidence>
<dbReference type="GO" id="GO:0000287">
    <property type="term" value="F:magnesium ion binding"/>
    <property type="evidence" value="ECO:0007669"/>
    <property type="project" value="InterPro"/>
</dbReference>
<evidence type="ECO:0000256" key="4">
    <source>
        <dbReference type="ARBA" id="ARBA00022727"/>
    </source>
</evidence>
<dbReference type="GO" id="GO:0002189">
    <property type="term" value="C:ribose phosphate diphosphokinase complex"/>
    <property type="evidence" value="ECO:0007669"/>
    <property type="project" value="TreeGrafter"/>
</dbReference>
<keyword evidence="6" id="KW-0418">Kinase</keyword>
<dbReference type="InterPro" id="IPR029057">
    <property type="entry name" value="PRTase-like"/>
</dbReference>
<comment type="caution">
    <text evidence="11">The sequence shown here is derived from an EMBL/GenBank/DDBJ whole genome shotgun (WGS) entry which is preliminary data.</text>
</comment>
<dbReference type="AlphaFoldDB" id="A0AA46I4X7"/>
<dbReference type="Pfam" id="PF14572">
    <property type="entry name" value="Pribosyl_synth"/>
    <property type="match status" value="1"/>
</dbReference>
<dbReference type="GO" id="GO:0006015">
    <property type="term" value="P:5-phosphoribose 1-diphosphate biosynthetic process"/>
    <property type="evidence" value="ECO:0007669"/>
    <property type="project" value="TreeGrafter"/>
</dbReference>
<dbReference type="Pfam" id="PF13793">
    <property type="entry name" value="Pribosyltran_N"/>
    <property type="match status" value="1"/>
</dbReference>
<dbReference type="InterPro" id="IPR005946">
    <property type="entry name" value="Rib-P_diPkinase"/>
</dbReference>
<keyword evidence="4" id="KW-0545">Nucleotide biosynthesis</keyword>
<dbReference type="CDD" id="cd06223">
    <property type="entry name" value="PRTases_typeI"/>
    <property type="match status" value="1"/>
</dbReference>
<evidence type="ECO:0000256" key="3">
    <source>
        <dbReference type="ARBA" id="ARBA00022723"/>
    </source>
</evidence>
<keyword evidence="12" id="KW-1185">Reference proteome</keyword>
<dbReference type="PANTHER" id="PTHR10210">
    <property type="entry name" value="RIBOSE-PHOSPHATE DIPHOSPHOKINASE FAMILY MEMBER"/>
    <property type="match status" value="1"/>
</dbReference>
<gene>
    <name evidence="11" type="ORF">EV215_1745</name>
</gene>
<dbReference type="EMBL" id="SOBG01000008">
    <property type="protein sequence ID" value="TDT68025.1"/>
    <property type="molecule type" value="Genomic_DNA"/>
</dbReference>
<dbReference type="InterPro" id="IPR000842">
    <property type="entry name" value="PRib_PP_synth_CS"/>
</dbReference>
<feature type="domain" description="Ribose-phosphate pyrophosphokinase N-terminal" evidence="10">
    <location>
        <begin position="8"/>
        <end position="124"/>
    </location>
</feature>
<evidence type="ECO:0000256" key="9">
    <source>
        <dbReference type="ARBA" id="ARBA00049535"/>
    </source>
</evidence>
<dbReference type="RefSeq" id="WP_134113611.1">
    <property type="nucleotide sequence ID" value="NZ_SOBG01000008.1"/>
</dbReference>
<evidence type="ECO:0000256" key="5">
    <source>
        <dbReference type="ARBA" id="ARBA00022741"/>
    </source>
</evidence>
<dbReference type="Gene3D" id="3.40.50.2020">
    <property type="match status" value="2"/>
</dbReference>
<evidence type="ECO:0000256" key="2">
    <source>
        <dbReference type="ARBA" id="ARBA00022679"/>
    </source>
</evidence>
<keyword evidence="8" id="KW-0460">Magnesium</keyword>
<dbReference type="EC" id="2.7.6.1" evidence="1"/>
<dbReference type="SUPFAM" id="SSF53271">
    <property type="entry name" value="PRTase-like"/>
    <property type="match status" value="2"/>
</dbReference>
<reference evidence="11 12" key="1">
    <citation type="submission" date="2019-03" db="EMBL/GenBank/DDBJ databases">
        <title>Genomic Encyclopedia of Type Strains, Phase IV (KMG-IV): sequencing the most valuable type-strain genomes for metagenomic binning, comparative biology and taxonomic classification.</title>
        <authorList>
            <person name="Goeker M."/>
        </authorList>
    </citation>
    <scope>NUCLEOTIDE SEQUENCE [LARGE SCALE GENOMIC DNA]</scope>
    <source>
        <strain evidence="11 12">DSM 100055</strain>
    </source>
</reference>